<dbReference type="KEGG" id="ndi:NDAI_0F03700"/>
<dbReference type="Gene3D" id="3.60.21.10">
    <property type="match status" value="1"/>
</dbReference>
<dbReference type="GO" id="GO:0006798">
    <property type="term" value="P:polyphosphate catabolic process"/>
    <property type="evidence" value="ECO:0007669"/>
    <property type="project" value="EnsemblFungi"/>
</dbReference>
<evidence type="ECO:0000259" key="2">
    <source>
        <dbReference type="Pfam" id="PF00149"/>
    </source>
</evidence>
<reference evidence="3 4" key="1">
    <citation type="journal article" date="2011" name="Proc. Natl. Acad. Sci. U.S.A.">
        <title>Evolutionary erosion of yeast sex chromosomes by mating-type switching accidents.</title>
        <authorList>
            <person name="Gordon J.L."/>
            <person name="Armisen D."/>
            <person name="Proux-Wera E."/>
            <person name="Oheigeartaigh S.S."/>
            <person name="Byrne K.P."/>
            <person name="Wolfe K.H."/>
        </authorList>
    </citation>
    <scope>NUCLEOTIDE SEQUENCE [LARGE SCALE GENOMIC DNA]</scope>
    <source>
        <strain evidence="4">ATCC 10597 / BCRC 20456 / CBS 421 / NBRC 0211 / NRRL Y-12639</strain>
    </source>
</reference>
<dbReference type="Pfam" id="PF00149">
    <property type="entry name" value="Metallophos"/>
    <property type="match status" value="1"/>
</dbReference>
<dbReference type="GO" id="GO:0016036">
    <property type="term" value="P:cellular response to phosphate starvation"/>
    <property type="evidence" value="ECO:0007669"/>
    <property type="project" value="EnsemblFungi"/>
</dbReference>
<evidence type="ECO:0000313" key="3">
    <source>
        <dbReference type="EMBL" id="CCD25688.1"/>
    </source>
</evidence>
<dbReference type="EMBL" id="HE580272">
    <property type="protein sequence ID" value="CCD25688.1"/>
    <property type="molecule type" value="Genomic_DNA"/>
</dbReference>
<name>G0WD27_NAUDC</name>
<keyword evidence="1" id="KW-1133">Transmembrane helix</keyword>
<dbReference type="GeneID" id="11497026"/>
<accession>G0WD27</accession>
<proteinExistence type="predicted"/>
<dbReference type="InterPro" id="IPR029052">
    <property type="entry name" value="Metallo-depent_PP-like"/>
</dbReference>
<evidence type="ECO:0000256" key="1">
    <source>
        <dbReference type="SAM" id="Phobius"/>
    </source>
</evidence>
<sequence>MRPYITITSIFIFIATFTLYVIYILKEDSSSLKFFPTIKTLQEPYRITDPNQRVIFTGDVHGKYTEFKDLIDNKLNGLDENTLLILLGDFMIKGPDSRKVVSYILEHKDQIKCVLGNNDILVLLAYLNPHLPLSKGRTIHSVRNPLNFTTDHSFTPQDISKISARHRQIAKEVGYVNLLALAQHCSVAIEVELELTRETLFGAHAGVLPGDFMDHGPHRHTHPLSSVKALTDMKYVDEDDWTHTSREPDTKHSIKWYKLWDEYGSLYKNVTVFYGHDSRTGLNLRKHTKGLDSGCAKGGELSAMEYKYNEKKGKYEHRLVQVDC</sequence>
<feature type="transmembrane region" description="Helical" evidence="1">
    <location>
        <begin position="6"/>
        <end position="25"/>
    </location>
</feature>
<keyword evidence="1" id="KW-0472">Membrane</keyword>
<organism evidence="3 4">
    <name type="scientific">Naumovozyma dairenensis (strain ATCC 10597 / BCRC 20456 / CBS 421 / NBRC 0211 / NRRL Y-12639)</name>
    <name type="common">Saccharomyces dairenensis</name>
    <dbReference type="NCBI Taxonomy" id="1071378"/>
    <lineage>
        <taxon>Eukaryota</taxon>
        <taxon>Fungi</taxon>
        <taxon>Dikarya</taxon>
        <taxon>Ascomycota</taxon>
        <taxon>Saccharomycotina</taxon>
        <taxon>Saccharomycetes</taxon>
        <taxon>Saccharomycetales</taxon>
        <taxon>Saccharomycetaceae</taxon>
        <taxon>Naumovozyma</taxon>
    </lineage>
</organism>
<dbReference type="PANTHER" id="PTHR42850:SF4">
    <property type="entry name" value="ZINC-DEPENDENT ENDOPOLYPHOSPHATASE"/>
    <property type="match status" value="1"/>
</dbReference>
<dbReference type="eggNOG" id="KOG0371">
    <property type="taxonomic scope" value="Eukaryota"/>
</dbReference>
<dbReference type="RefSeq" id="XP_003670931.1">
    <property type="nucleotide sequence ID" value="XM_003670883.1"/>
</dbReference>
<dbReference type="InterPro" id="IPR050126">
    <property type="entry name" value="Ap4A_hydrolase"/>
</dbReference>
<evidence type="ECO:0000313" key="4">
    <source>
        <dbReference type="Proteomes" id="UP000000689"/>
    </source>
</evidence>
<dbReference type="GO" id="GO:0000324">
    <property type="term" value="C:fungal-type vacuole"/>
    <property type="evidence" value="ECO:0007669"/>
    <property type="project" value="EnsemblFungi"/>
</dbReference>
<keyword evidence="4" id="KW-1185">Reference proteome</keyword>
<dbReference type="Proteomes" id="UP000000689">
    <property type="component" value="Chromosome 6"/>
</dbReference>
<keyword evidence="1" id="KW-0812">Transmembrane</keyword>
<dbReference type="HOGENOM" id="CLU_023125_0_1_1"/>
<dbReference type="OrthoDB" id="10267127at2759"/>
<dbReference type="InterPro" id="IPR004843">
    <property type="entry name" value="Calcineurin-like_PHP"/>
</dbReference>
<dbReference type="STRING" id="1071378.G0WD27"/>
<dbReference type="OMA" id="CLYGHQL"/>
<gene>
    <name evidence="3" type="primary">NDAI0F03700</name>
    <name evidence="3" type="ordered locus">NDAI_0F03700</name>
</gene>
<dbReference type="GO" id="GO:0005775">
    <property type="term" value="C:vacuolar lumen"/>
    <property type="evidence" value="ECO:0007669"/>
    <property type="project" value="EnsemblFungi"/>
</dbReference>
<dbReference type="AlphaFoldDB" id="G0WD27"/>
<dbReference type="GO" id="GO:0016791">
    <property type="term" value="F:phosphatase activity"/>
    <property type="evidence" value="ECO:0007669"/>
    <property type="project" value="TreeGrafter"/>
</dbReference>
<protein>
    <recommendedName>
        <fullName evidence="2">Calcineurin-like phosphoesterase domain-containing protein</fullName>
    </recommendedName>
</protein>
<dbReference type="SUPFAM" id="SSF56300">
    <property type="entry name" value="Metallo-dependent phosphatases"/>
    <property type="match status" value="1"/>
</dbReference>
<feature type="domain" description="Calcineurin-like phosphoesterase" evidence="2">
    <location>
        <begin position="53"/>
        <end position="260"/>
    </location>
</feature>
<dbReference type="PANTHER" id="PTHR42850">
    <property type="entry name" value="METALLOPHOSPHOESTERASE"/>
    <property type="match status" value="1"/>
</dbReference>
<dbReference type="GO" id="GO:0000298">
    <property type="term" value="F:endopolyphosphatase activity"/>
    <property type="evidence" value="ECO:0007669"/>
    <property type="project" value="EnsemblFungi"/>
</dbReference>